<evidence type="ECO:0000313" key="6">
    <source>
        <dbReference type="EMBL" id="CAF4574423.1"/>
    </source>
</evidence>
<dbReference type="Gene3D" id="2.60.120.10">
    <property type="entry name" value="Jelly Rolls"/>
    <property type="match status" value="1"/>
</dbReference>
<dbReference type="Proteomes" id="UP000663862">
    <property type="component" value="Unassembled WGS sequence"/>
</dbReference>
<dbReference type="Proteomes" id="UP000663873">
    <property type="component" value="Unassembled WGS sequence"/>
</dbReference>
<dbReference type="Pfam" id="PF07883">
    <property type="entry name" value="Cupin_2"/>
    <property type="match status" value="1"/>
</dbReference>
<dbReference type="PANTHER" id="PTHR36440:SF1">
    <property type="entry name" value="PUTATIVE (AFU_ORTHOLOGUE AFUA_8G07350)-RELATED"/>
    <property type="match status" value="1"/>
</dbReference>
<dbReference type="SUPFAM" id="SSF51182">
    <property type="entry name" value="RmlC-like cupins"/>
    <property type="match status" value="1"/>
</dbReference>
<name>A0A820CVU7_9BILA</name>
<dbReference type="InterPro" id="IPR011051">
    <property type="entry name" value="RmlC_Cupin_sf"/>
</dbReference>
<evidence type="ECO:0000259" key="1">
    <source>
        <dbReference type="Pfam" id="PF07883"/>
    </source>
</evidence>
<organism evidence="4 7">
    <name type="scientific">Rotaria socialis</name>
    <dbReference type="NCBI Taxonomy" id="392032"/>
    <lineage>
        <taxon>Eukaryota</taxon>
        <taxon>Metazoa</taxon>
        <taxon>Spiralia</taxon>
        <taxon>Gnathifera</taxon>
        <taxon>Rotifera</taxon>
        <taxon>Eurotatoria</taxon>
        <taxon>Bdelloidea</taxon>
        <taxon>Philodinida</taxon>
        <taxon>Philodinidae</taxon>
        <taxon>Rotaria</taxon>
    </lineage>
</organism>
<evidence type="ECO:0000313" key="4">
    <source>
        <dbReference type="EMBL" id="CAF4227485.1"/>
    </source>
</evidence>
<dbReference type="Proteomes" id="UP000663838">
    <property type="component" value="Unassembled WGS sequence"/>
</dbReference>
<keyword evidence="8" id="KW-1185">Reference proteome</keyword>
<proteinExistence type="predicted"/>
<dbReference type="OrthoDB" id="10019613at2759"/>
<accession>A0A820CVU7</accession>
<dbReference type="EMBL" id="CAJOBP010002545">
    <property type="protein sequence ID" value="CAF4360730.1"/>
    <property type="molecule type" value="Genomic_DNA"/>
</dbReference>
<evidence type="ECO:0000313" key="5">
    <source>
        <dbReference type="EMBL" id="CAF4360730.1"/>
    </source>
</evidence>
<reference evidence="4" key="1">
    <citation type="submission" date="2021-02" db="EMBL/GenBank/DDBJ databases">
        <authorList>
            <person name="Nowell W R."/>
        </authorList>
    </citation>
    <scope>NUCLEOTIDE SEQUENCE</scope>
</reference>
<comment type="caution">
    <text evidence="4">The sequence shown here is derived from an EMBL/GenBank/DDBJ whole genome shotgun (WGS) entry which is preliminary data.</text>
</comment>
<evidence type="ECO:0000313" key="8">
    <source>
        <dbReference type="Proteomes" id="UP000663873"/>
    </source>
</evidence>
<gene>
    <name evidence="3" type="ORF">HFQ381_LOCUS3733</name>
    <name evidence="2" type="ORF">TIS948_LOCUS8655</name>
    <name evidence="6" type="ORF">TOA249_LOCUS8837</name>
    <name evidence="4" type="ORF">TSG867_LOCUS1666</name>
    <name evidence="5" type="ORF">UJA718_LOCUS16427</name>
</gene>
<evidence type="ECO:0000313" key="2">
    <source>
        <dbReference type="EMBL" id="CAF3132837.1"/>
    </source>
</evidence>
<dbReference type="InterPro" id="IPR053146">
    <property type="entry name" value="QDO-like"/>
</dbReference>
<dbReference type="EMBL" id="CAJOBS010000426">
    <property type="protein sequence ID" value="CAF4574423.1"/>
    <property type="molecule type" value="Genomic_DNA"/>
</dbReference>
<dbReference type="EMBL" id="CAJNXB010001115">
    <property type="protein sequence ID" value="CAF3132837.1"/>
    <property type="molecule type" value="Genomic_DNA"/>
</dbReference>
<evidence type="ECO:0000313" key="3">
    <source>
        <dbReference type="EMBL" id="CAF4140484.1"/>
    </source>
</evidence>
<dbReference type="AlphaFoldDB" id="A0A820CVU7"/>
<protein>
    <recommendedName>
        <fullName evidence="1">Cupin type-2 domain-containing protein</fullName>
    </recommendedName>
</protein>
<dbReference type="Proteomes" id="UP000663851">
    <property type="component" value="Unassembled WGS sequence"/>
</dbReference>
<dbReference type="InterPro" id="IPR013096">
    <property type="entry name" value="Cupin_2"/>
</dbReference>
<dbReference type="EMBL" id="CAJOBO010000139">
    <property type="protein sequence ID" value="CAF4140484.1"/>
    <property type="molecule type" value="Genomic_DNA"/>
</dbReference>
<dbReference type="EMBL" id="CAJOBQ010000038">
    <property type="protein sequence ID" value="CAF4227485.1"/>
    <property type="molecule type" value="Genomic_DNA"/>
</dbReference>
<dbReference type="InterPro" id="IPR014710">
    <property type="entry name" value="RmlC-like_jellyroll"/>
</dbReference>
<evidence type="ECO:0000313" key="7">
    <source>
        <dbReference type="Proteomes" id="UP000663862"/>
    </source>
</evidence>
<dbReference type="PANTHER" id="PTHR36440">
    <property type="entry name" value="PUTATIVE (AFU_ORTHOLOGUE AFUA_8G07350)-RELATED"/>
    <property type="match status" value="1"/>
</dbReference>
<dbReference type="Proteomes" id="UP000663825">
    <property type="component" value="Unassembled WGS sequence"/>
</dbReference>
<sequence>MKKNSFLLIRAYSFIADAAKIWESNTSSGLDQNLKYFIADKLQSISDRLTSGKIIPPVAVGSNQGDRFQVLAVSNSERIIKLRGNQTDGRLMIMEGEILVGEGPPLHIHHREDEYFHVLAGEIEFYIGEETIRGTAGTWVFAPRYIKHSYRNVNSTGARLEFVFQPAGIEFYFQEVSKVIVAQEPDWADQAAAVAKKYEIELLGIPDWTG</sequence>
<feature type="domain" description="Cupin type-2" evidence="1">
    <location>
        <begin position="97"/>
        <end position="160"/>
    </location>
</feature>